<dbReference type="PANTHER" id="PTHR41248:SF1">
    <property type="entry name" value="NORD PROTEIN"/>
    <property type="match status" value="1"/>
</dbReference>
<dbReference type="PANTHER" id="PTHR41248">
    <property type="entry name" value="NORD PROTEIN"/>
    <property type="match status" value="1"/>
</dbReference>
<dbReference type="Gene3D" id="3.40.50.410">
    <property type="entry name" value="von Willebrand factor, type A domain"/>
    <property type="match status" value="1"/>
</dbReference>
<protein>
    <recommendedName>
        <fullName evidence="1">Cobaltochelatase subunit CobT</fullName>
        <ecNumber evidence="1">6.6.1.2</ecNumber>
    </recommendedName>
</protein>
<feature type="compositionally biased region" description="Basic and acidic residues" evidence="2">
    <location>
        <begin position="246"/>
        <end position="256"/>
    </location>
</feature>
<dbReference type="Pfam" id="PF11775">
    <property type="entry name" value="CobT_C"/>
    <property type="match status" value="1"/>
</dbReference>
<feature type="compositionally biased region" description="Acidic residues" evidence="2">
    <location>
        <begin position="213"/>
        <end position="245"/>
    </location>
</feature>
<dbReference type="InterPro" id="IPR002035">
    <property type="entry name" value="VWF_A"/>
</dbReference>
<dbReference type="CDD" id="cd01454">
    <property type="entry name" value="vWA_norD_type"/>
    <property type="match status" value="1"/>
</dbReference>
<evidence type="ECO:0000259" key="3">
    <source>
        <dbReference type="PROSITE" id="PS50234"/>
    </source>
</evidence>
<evidence type="ECO:0000313" key="5">
    <source>
        <dbReference type="Proteomes" id="UP000560131"/>
    </source>
</evidence>
<keyword evidence="4" id="KW-0436">Ligase</keyword>
<proteinExistence type="predicted"/>
<dbReference type="RefSeq" id="WP_184035582.1">
    <property type="nucleotide sequence ID" value="NZ_BAABAR010000004.1"/>
</dbReference>
<feature type="domain" description="VWFA" evidence="3">
    <location>
        <begin position="401"/>
        <end position="607"/>
    </location>
</feature>
<keyword evidence="5" id="KW-1185">Reference proteome</keyword>
<dbReference type="InterPro" id="IPR036465">
    <property type="entry name" value="vWFA_dom_sf"/>
</dbReference>
<dbReference type="Pfam" id="PF06213">
    <property type="entry name" value="CobT"/>
    <property type="match status" value="1"/>
</dbReference>
<dbReference type="SMART" id="SM00327">
    <property type="entry name" value="VWA"/>
    <property type="match status" value="1"/>
</dbReference>
<comment type="caution">
    <text evidence="4">The sequence shown here is derived from an EMBL/GenBank/DDBJ whole genome shotgun (WGS) entry which is preliminary data.</text>
</comment>
<dbReference type="EMBL" id="JACIJN010000004">
    <property type="protein sequence ID" value="MBB5725701.1"/>
    <property type="molecule type" value="Genomic_DNA"/>
</dbReference>
<feature type="compositionally biased region" description="Acidic residues" evidence="2">
    <location>
        <begin position="257"/>
        <end position="283"/>
    </location>
</feature>
<dbReference type="GO" id="GO:0051116">
    <property type="term" value="F:cobaltochelatase activity"/>
    <property type="evidence" value="ECO:0007669"/>
    <property type="project" value="UniProtKB-EC"/>
</dbReference>
<gene>
    <name evidence="4" type="ORF">FHS97_001627</name>
</gene>
<sequence>MATDTPLDRFKAVLGGTARALSDEAEVELAYTADAPAQSGKHLRVPMPARTLPAEQVAEARGFADGFALRLRHHDDALHARGAPAEATARSVYDAVETARVEALGSRGYDGIADNLARALDVRLRSDPITRARTKSEVPLASALGLMVREALTGRLPPVEAEPGLALVREWIDGKVDLSALALALDDQRAFQGLTRKLLEQLELVEGEQAPQDSDEGGEDEEGEEGQETDEADEGEAEGSEGESEVEARGQQRDDQSQEGESEQLEGDDIDDAEGEPGDDGEEGMQPVRPNRPPTDLSAHFDYKVWTERFDEVVAATELCDAEELARLRGYLDQQLVHLQSAVSKLANRLQRRLMAQQSRSWDFDQEEGLLDAARLARVVVNPTQSLSYKIERDTDFRDTVVTLLIDNSGSMRGRPISIAAISADILARTLERCGVKTEILGFTTRAWKGGQSRETWLAAGRPPQPGRLNDVRHIVYKRADEPWRRARPALGLMMREGLLKENIDGEALLWAHARMMARPEERRILMVISDGAPVDDSTLSVNSGSYLERHLRQVIAWIEKRSPVELVAIGIGHDVTRYYSRAVTIMDAEQLGGTIIEQLAALFDAE</sequence>
<name>A0ABR6N4I5_9SPHN</name>
<dbReference type="EC" id="6.6.1.2" evidence="1"/>
<evidence type="ECO:0000313" key="4">
    <source>
        <dbReference type="EMBL" id="MBB5725701.1"/>
    </source>
</evidence>
<accession>A0ABR6N4I5</accession>
<dbReference type="Proteomes" id="UP000560131">
    <property type="component" value="Unassembled WGS sequence"/>
</dbReference>
<dbReference type="PROSITE" id="PS50234">
    <property type="entry name" value="VWFA"/>
    <property type="match status" value="1"/>
</dbReference>
<dbReference type="InterPro" id="IPR006538">
    <property type="entry name" value="CobT"/>
</dbReference>
<reference evidence="4 5" key="1">
    <citation type="submission" date="2020-08" db="EMBL/GenBank/DDBJ databases">
        <title>Genomic Encyclopedia of Type Strains, Phase IV (KMG-IV): sequencing the most valuable type-strain genomes for metagenomic binning, comparative biology and taxonomic classification.</title>
        <authorList>
            <person name="Goeker M."/>
        </authorList>
    </citation>
    <scope>NUCLEOTIDE SEQUENCE [LARGE SCALE GENOMIC DNA]</scope>
    <source>
        <strain evidence="4 5">DSM 101535</strain>
    </source>
</reference>
<dbReference type="SUPFAM" id="SSF53300">
    <property type="entry name" value="vWA-like"/>
    <property type="match status" value="1"/>
</dbReference>
<dbReference type="NCBIfam" id="TIGR01651">
    <property type="entry name" value="CobT"/>
    <property type="match status" value="1"/>
</dbReference>
<dbReference type="InterPro" id="IPR051928">
    <property type="entry name" value="NorD/CobT"/>
</dbReference>
<dbReference type="PIRSF" id="PIRSF031715">
    <property type="entry name" value="Cob_chel_CobT"/>
    <property type="match status" value="1"/>
</dbReference>
<dbReference type="InterPro" id="IPR025861">
    <property type="entry name" value="CobT_VWA_dom"/>
</dbReference>
<feature type="region of interest" description="Disordered" evidence="2">
    <location>
        <begin position="203"/>
        <end position="298"/>
    </location>
</feature>
<evidence type="ECO:0000256" key="1">
    <source>
        <dbReference type="NCBIfam" id="TIGR01651"/>
    </source>
</evidence>
<organism evidence="4 5">
    <name type="scientific">Sphingomonas endophytica</name>
    <dbReference type="NCBI Taxonomy" id="869719"/>
    <lineage>
        <taxon>Bacteria</taxon>
        <taxon>Pseudomonadati</taxon>
        <taxon>Pseudomonadota</taxon>
        <taxon>Alphaproteobacteria</taxon>
        <taxon>Sphingomonadales</taxon>
        <taxon>Sphingomonadaceae</taxon>
        <taxon>Sphingomonas</taxon>
    </lineage>
</organism>
<evidence type="ECO:0000256" key="2">
    <source>
        <dbReference type="SAM" id="MobiDB-lite"/>
    </source>
</evidence>